<reference evidence="3" key="1">
    <citation type="journal article" date="2021" name="PeerJ">
        <title>Extensive microbial diversity within the chicken gut microbiome revealed by metagenomics and culture.</title>
        <authorList>
            <person name="Gilroy R."/>
            <person name="Ravi A."/>
            <person name="Getino M."/>
            <person name="Pursley I."/>
            <person name="Horton D.L."/>
            <person name="Alikhan N.F."/>
            <person name="Baker D."/>
            <person name="Gharbi K."/>
            <person name="Hall N."/>
            <person name="Watson M."/>
            <person name="Adriaenssens E.M."/>
            <person name="Foster-Nyarko E."/>
            <person name="Jarju S."/>
            <person name="Secka A."/>
            <person name="Antonio M."/>
            <person name="Oren A."/>
            <person name="Chaudhuri R.R."/>
            <person name="La Ragione R."/>
            <person name="Hildebrand F."/>
            <person name="Pallen M.J."/>
        </authorList>
    </citation>
    <scope>NUCLEOTIDE SEQUENCE</scope>
    <source>
        <strain evidence="3">CHK191-13928</strain>
    </source>
</reference>
<comment type="caution">
    <text evidence="3">The sequence shown here is derived from an EMBL/GenBank/DDBJ whole genome shotgun (WGS) entry which is preliminary data.</text>
</comment>
<keyword evidence="1" id="KW-0472">Membrane</keyword>
<protein>
    <submittedName>
        <fullName evidence="3">YcxB family protein</fullName>
    </submittedName>
</protein>
<proteinExistence type="predicted"/>
<feature type="transmembrane region" description="Helical" evidence="1">
    <location>
        <begin position="32"/>
        <end position="54"/>
    </location>
</feature>
<dbReference type="AlphaFoldDB" id="A0A9D1WTQ7"/>
<dbReference type="Pfam" id="PF14317">
    <property type="entry name" value="YcxB"/>
    <property type="match status" value="1"/>
</dbReference>
<keyword evidence="1" id="KW-0812">Transmembrane</keyword>
<evidence type="ECO:0000259" key="2">
    <source>
        <dbReference type="Pfam" id="PF14317"/>
    </source>
</evidence>
<name>A0A9D1WTQ7_9FIRM</name>
<evidence type="ECO:0000313" key="3">
    <source>
        <dbReference type="EMBL" id="HIX66921.1"/>
    </source>
</evidence>
<gene>
    <name evidence="3" type="ORF">H9735_02195</name>
</gene>
<reference evidence="3" key="2">
    <citation type="submission" date="2021-04" db="EMBL/GenBank/DDBJ databases">
        <authorList>
            <person name="Gilroy R."/>
        </authorList>
    </citation>
    <scope>NUCLEOTIDE SEQUENCE</scope>
    <source>
        <strain evidence="3">CHK191-13928</strain>
    </source>
</reference>
<feature type="transmembrane region" description="Helical" evidence="1">
    <location>
        <begin position="60"/>
        <end position="83"/>
    </location>
</feature>
<keyword evidence="1" id="KW-1133">Transmembrane helix</keyword>
<evidence type="ECO:0000256" key="1">
    <source>
        <dbReference type="SAM" id="Phobius"/>
    </source>
</evidence>
<feature type="domain" description="YcxB-like C-terminal" evidence="2">
    <location>
        <begin position="104"/>
        <end position="161"/>
    </location>
</feature>
<evidence type="ECO:0000313" key="4">
    <source>
        <dbReference type="Proteomes" id="UP000886721"/>
    </source>
</evidence>
<organism evidence="3 4">
    <name type="scientific">Candidatus Anaerostipes excrementavium</name>
    <dbReference type="NCBI Taxonomy" id="2838463"/>
    <lineage>
        <taxon>Bacteria</taxon>
        <taxon>Bacillati</taxon>
        <taxon>Bacillota</taxon>
        <taxon>Clostridia</taxon>
        <taxon>Lachnospirales</taxon>
        <taxon>Lachnospiraceae</taxon>
        <taxon>Anaerostipes</taxon>
    </lineage>
</organism>
<dbReference type="EMBL" id="DXEM01000006">
    <property type="protein sequence ID" value="HIX66921.1"/>
    <property type="molecule type" value="Genomic_DNA"/>
</dbReference>
<dbReference type="InterPro" id="IPR025588">
    <property type="entry name" value="YcxB-like_C"/>
</dbReference>
<dbReference type="Proteomes" id="UP000886721">
    <property type="component" value="Unassembled WGS sequence"/>
</dbReference>
<sequence>MGETLKFESRYRLLPSMSREYAKHVFCKSTRILGGIIMLVSAAALIISVVWADYRLSDTTIFILCFTGGLLINNYYFLISLVVERQAKKQGRRQQPEYAIYFGNNIRMEDGKRNTTVDYQNISKFYNLPTLYVLEIGKNQAFLVPKDSFVIGESADFEAFIKEKMK</sequence>
<accession>A0A9D1WTQ7</accession>